<organism evidence="1 2">
    <name type="scientific">Candidatus Kaiserbacteria bacterium RIFCSPHIGHO2_02_FULL_50_50</name>
    <dbReference type="NCBI Taxonomy" id="1798492"/>
    <lineage>
        <taxon>Bacteria</taxon>
        <taxon>Candidatus Kaiseribacteriota</taxon>
    </lineage>
</organism>
<name>A0A1F6DC24_9BACT</name>
<dbReference type="Proteomes" id="UP000178794">
    <property type="component" value="Unassembled WGS sequence"/>
</dbReference>
<protein>
    <recommendedName>
        <fullName evidence="3">Plasmid stabilization protein</fullName>
    </recommendedName>
</protein>
<dbReference type="InterPro" id="IPR035093">
    <property type="entry name" value="RelE/ParE_toxin_dom_sf"/>
</dbReference>
<dbReference type="SUPFAM" id="SSF143011">
    <property type="entry name" value="RelE-like"/>
    <property type="match status" value="1"/>
</dbReference>
<sequence length="86" mass="10135">MVEIIYAPSFVRSFKKLEPALQDDVVERIELFRDEQNHEKLKVHKLQGRLGSTYSFSVNYSTRIIFSYDKKHQACLLDVGSHDVYR</sequence>
<reference evidence="1 2" key="1">
    <citation type="journal article" date="2016" name="Nat. Commun.">
        <title>Thousands of microbial genomes shed light on interconnected biogeochemical processes in an aquifer system.</title>
        <authorList>
            <person name="Anantharaman K."/>
            <person name="Brown C.T."/>
            <person name="Hug L.A."/>
            <person name="Sharon I."/>
            <person name="Castelle C.J."/>
            <person name="Probst A.J."/>
            <person name="Thomas B.C."/>
            <person name="Singh A."/>
            <person name="Wilkins M.J."/>
            <person name="Karaoz U."/>
            <person name="Brodie E.L."/>
            <person name="Williams K.H."/>
            <person name="Hubbard S.S."/>
            <person name="Banfield J.F."/>
        </authorList>
    </citation>
    <scope>NUCLEOTIDE SEQUENCE [LARGE SCALE GENOMIC DNA]</scope>
</reference>
<evidence type="ECO:0000313" key="2">
    <source>
        <dbReference type="Proteomes" id="UP000178794"/>
    </source>
</evidence>
<dbReference type="AlphaFoldDB" id="A0A1F6DC24"/>
<evidence type="ECO:0008006" key="3">
    <source>
        <dbReference type="Google" id="ProtNLM"/>
    </source>
</evidence>
<dbReference type="Gene3D" id="3.30.2310.20">
    <property type="entry name" value="RelE-like"/>
    <property type="match status" value="1"/>
</dbReference>
<comment type="caution">
    <text evidence="1">The sequence shown here is derived from an EMBL/GenBank/DDBJ whole genome shotgun (WGS) entry which is preliminary data.</text>
</comment>
<evidence type="ECO:0000313" key="1">
    <source>
        <dbReference type="EMBL" id="OGG58945.1"/>
    </source>
</evidence>
<proteinExistence type="predicted"/>
<accession>A0A1F6DC24</accession>
<dbReference type="EMBL" id="MFLF01000021">
    <property type="protein sequence ID" value="OGG58945.1"/>
    <property type="molecule type" value="Genomic_DNA"/>
</dbReference>
<gene>
    <name evidence="1" type="ORF">A3C89_03605</name>
</gene>
<dbReference type="STRING" id="1798492.A3C89_03605"/>